<dbReference type="AlphaFoldDB" id="A0AAN9VPP2"/>
<dbReference type="InterPro" id="IPR002589">
    <property type="entry name" value="Macro_dom"/>
</dbReference>
<feature type="domain" description="Macro" evidence="2">
    <location>
        <begin position="79"/>
        <end position="254"/>
    </location>
</feature>
<evidence type="ECO:0000313" key="4">
    <source>
        <dbReference type="Proteomes" id="UP001378592"/>
    </source>
</evidence>
<gene>
    <name evidence="3" type="ORF">R5R35_010426</name>
</gene>
<dbReference type="SMART" id="SM00506">
    <property type="entry name" value="A1pp"/>
    <property type="match status" value="1"/>
</dbReference>
<dbReference type="SUPFAM" id="SSF52949">
    <property type="entry name" value="Macro domain-like"/>
    <property type="match status" value="1"/>
</dbReference>
<dbReference type="GO" id="GO:0140293">
    <property type="term" value="F:ADP-ribosylglutamate hydrolase activity"/>
    <property type="evidence" value="ECO:0007669"/>
    <property type="project" value="TreeGrafter"/>
</dbReference>
<protein>
    <recommendedName>
        <fullName evidence="2">Macro domain-containing protein</fullName>
    </recommendedName>
</protein>
<organism evidence="3 4">
    <name type="scientific">Gryllus longicercus</name>
    <dbReference type="NCBI Taxonomy" id="2509291"/>
    <lineage>
        <taxon>Eukaryota</taxon>
        <taxon>Metazoa</taxon>
        <taxon>Ecdysozoa</taxon>
        <taxon>Arthropoda</taxon>
        <taxon>Hexapoda</taxon>
        <taxon>Insecta</taxon>
        <taxon>Pterygota</taxon>
        <taxon>Neoptera</taxon>
        <taxon>Polyneoptera</taxon>
        <taxon>Orthoptera</taxon>
        <taxon>Ensifera</taxon>
        <taxon>Gryllidea</taxon>
        <taxon>Grylloidea</taxon>
        <taxon>Gryllidae</taxon>
        <taxon>Gryllinae</taxon>
        <taxon>Gryllus</taxon>
    </lineage>
</organism>
<proteinExistence type="predicted"/>
<dbReference type="GO" id="GO:0042278">
    <property type="term" value="P:purine nucleoside metabolic process"/>
    <property type="evidence" value="ECO:0007669"/>
    <property type="project" value="TreeGrafter"/>
</dbReference>
<dbReference type="GO" id="GO:0140291">
    <property type="term" value="P:peptidyl-glutamate ADP-deribosylation"/>
    <property type="evidence" value="ECO:0007669"/>
    <property type="project" value="TreeGrafter"/>
</dbReference>
<dbReference type="PANTHER" id="PTHR11106:SF27">
    <property type="entry name" value="MACRO DOMAIN-CONTAINING PROTEIN"/>
    <property type="match status" value="1"/>
</dbReference>
<keyword evidence="4" id="KW-1185">Reference proteome</keyword>
<evidence type="ECO:0000313" key="3">
    <source>
        <dbReference type="EMBL" id="KAK7866591.1"/>
    </source>
</evidence>
<dbReference type="InterPro" id="IPR043472">
    <property type="entry name" value="Macro_dom-like"/>
</dbReference>
<evidence type="ECO:0000256" key="1">
    <source>
        <dbReference type="SAM" id="Coils"/>
    </source>
</evidence>
<name>A0AAN9VPP2_9ORTH</name>
<reference evidence="3 4" key="1">
    <citation type="submission" date="2024-03" db="EMBL/GenBank/DDBJ databases">
        <title>The genome assembly and annotation of the cricket Gryllus longicercus Weissman &amp; Gray.</title>
        <authorList>
            <person name="Szrajer S."/>
            <person name="Gray D."/>
            <person name="Ylla G."/>
        </authorList>
    </citation>
    <scope>NUCLEOTIDE SEQUENCE [LARGE SCALE GENOMIC DNA]</scope>
    <source>
        <strain evidence="3">DAG 2021-001</strain>
        <tissue evidence="3">Whole body minus gut</tissue>
    </source>
</reference>
<comment type="caution">
    <text evidence="3">The sequence shown here is derived from an EMBL/GenBank/DDBJ whole genome shotgun (WGS) entry which is preliminary data.</text>
</comment>
<dbReference type="GO" id="GO:0006974">
    <property type="term" value="P:DNA damage response"/>
    <property type="evidence" value="ECO:0007669"/>
    <property type="project" value="TreeGrafter"/>
</dbReference>
<sequence>MILDKIARNCPSFVQNFKIQRELLKGGLKSIVNTNYNKSTTAGRQTKVMAAPVKSWETYFNDNRDRLVQQYEKKYSKIENKREIASDLNRKVAMCQGDITKLEIDAIVNAANSSLLGGGGVDGAIHRGAGPKLKEECRTLNGCNVGEAKITNGYNLLAKHVIHTVGPQGEKPDLLKSCYNSSLQLLRNKKLRTVAFPCISTGVYGYPQEPAAHVALSTVRTFLEENKDSVDQVIFCLFLPEDVTIYENLLQVYFPVA</sequence>
<accession>A0AAN9VPP2</accession>
<dbReference type="GO" id="GO:0005654">
    <property type="term" value="C:nucleoplasm"/>
    <property type="evidence" value="ECO:0007669"/>
    <property type="project" value="TreeGrafter"/>
</dbReference>
<dbReference type="NCBIfam" id="NF001664">
    <property type="entry name" value="PRK00431.1-6"/>
    <property type="match status" value="1"/>
</dbReference>
<dbReference type="Gene3D" id="3.40.220.10">
    <property type="entry name" value="Leucine Aminopeptidase, subunit E, domain 1"/>
    <property type="match status" value="1"/>
</dbReference>
<feature type="coiled-coil region" evidence="1">
    <location>
        <begin position="61"/>
        <end position="88"/>
    </location>
</feature>
<dbReference type="PANTHER" id="PTHR11106">
    <property type="entry name" value="GANGLIOSIDE INDUCED DIFFERENTIATION ASSOCIATED PROTEIN 2-RELATED"/>
    <property type="match status" value="1"/>
</dbReference>
<dbReference type="PROSITE" id="PS51154">
    <property type="entry name" value="MACRO"/>
    <property type="match status" value="1"/>
</dbReference>
<dbReference type="EMBL" id="JAZDUA010000143">
    <property type="protein sequence ID" value="KAK7866591.1"/>
    <property type="molecule type" value="Genomic_DNA"/>
</dbReference>
<evidence type="ECO:0000259" key="2">
    <source>
        <dbReference type="PROSITE" id="PS51154"/>
    </source>
</evidence>
<dbReference type="Proteomes" id="UP001378592">
    <property type="component" value="Unassembled WGS sequence"/>
</dbReference>
<dbReference type="CDD" id="cd02908">
    <property type="entry name" value="Macro_OAADPr_deacetylase"/>
    <property type="match status" value="1"/>
</dbReference>
<keyword evidence="1" id="KW-0175">Coiled coil</keyword>
<dbReference type="Pfam" id="PF01661">
    <property type="entry name" value="Macro"/>
    <property type="match status" value="1"/>
</dbReference>